<dbReference type="Proteomes" id="UP000298652">
    <property type="component" value="Chromosome 3"/>
</dbReference>
<gene>
    <name evidence="2" type="ORF">SEVIR_3G092200v2</name>
</gene>
<dbReference type="Gene3D" id="1.25.40.10">
    <property type="entry name" value="Tetratricopeptide repeat domain"/>
    <property type="match status" value="1"/>
</dbReference>
<keyword evidence="1" id="KW-0677">Repeat</keyword>
<dbReference type="EMBL" id="CM016554">
    <property type="protein sequence ID" value="TKW25067.1"/>
    <property type="molecule type" value="Genomic_DNA"/>
</dbReference>
<keyword evidence="3" id="KW-1185">Reference proteome</keyword>
<dbReference type="PANTHER" id="PTHR47932">
    <property type="entry name" value="ATPASE EXPRESSION PROTEIN 3"/>
    <property type="match status" value="1"/>
</dbReference>
<organism evidence="2 3">
    <name type="scientific">Setaria viridis</name>
    <name type="common">Green bristlegrass</name>
    <name type="synonym">Setaria italica subsp. viridis</name>
    <dbReference type="NCBI Taxonomy" id="4556"/>
    <lineage>
        <taxon>Eukaryota</taxon>
        <taxon>Viridiplantae</taxon>
        <taxon>Streptophyta</taxon>
        <taxon>Embryophyta</taxon>
        <taxon>Tracheophyta</taxon>
        <taxon>Spermatophyta</taxon>
        <taxon>Magnoliopsida</taxon>
        <taxon>Liliopsida</taxon>
        <taxon>Poales</taxon>
        <taxon>Poaceae</taxon>
        <taxon>PACMAD clade</taxon>
        <taxon>Panicoideae</taxon>
        <taxon>Panicodae</taxon>
        <taxon>Paniceae</taxon>
        <taxon>Cenchrinae</taxon>
        <taxon>Setaria</taxon>
    </lineage>
</organism>
<name>A0A4U6VL64_SETVI</name>
<evidence type="ECO:0000313" key="3">
    <source>
        <dbReference type="Proteomes" id="UP000298652"/>
    </source>
</evidence>
<reference evidence="2" key="1">
    <citation type="submission" date="2019-03" db="EMBL/GenBank/DDBJ databases">
        <title>WGS assembly of Setaria viridis.</title>
        <authorList>
            <person name="Huang P."/>
            <person name="Jenkins J."/>
            <person name="Grimwood J."/>
            <person name="Barry K."/>
            <person name="Healey A."/>
            <person name="Mamidi S."/>
            <person name="Sreedasyam A."/>
            <person name="Shu S."/>
            <person name="Feldman M."/>
            <person name="Wu J."/>
            <person name="Yu Y."/>
            <person name="Chen C."/>
            <person name="Johnson J."/>
            <person name="Rokhsar D."/>
            <person name="Baxter I."/>
            <person name="Schmutz J."/>
            <person name="Brutnell T."/>
            <person name="Kellogg E."/>
        </authorList>
    </citation>
    <scope>NUCLEOTIDE SEQUENCE [LARGE SCALE GENOMIC DNA]</scope>
</reference>
<sequence>MDQSIQAFDRLILGSASHYERAPSALVSRPEATGPDRLLATLARHGRFAATATHFSSAYCTTRALNSLLAALCSTTSSPTFLCVGPYVLLRAAPHVAPDATTFRILTSALCLARRPSAAGDLLRCMPGLFLDPDPRHSPAVLASLCRCSPARNALAFLDDMRRWVVSPPRSDHHAVLDALLREGMAAQAYEVVAKQMDDEGVSSGSPGVRAGAPSEAECVRNRQSSSCSVGWEGCWVGRMELCNCNSGMTAEGGSGGRR</sequence>
<evidence type="ECO:0008006" key="4">
    <source>
        <dbReference type="Google" id="ProtNLM"/>
    </source>
</evidence>
<evidence type="ECO:0000256" key="1">
    <source>
        <dbReference type="ARBA" id="ARBA00022737"/>
    </source>
</evidence>
<dbReference type="PANTHER" id="PTHR47932:SF63">
    <property type="entry name" value="OS08G0290000 PROTEIN"/>
    <property type="match status" value="1"/>
</dbReference>
<accession>A0A4U6VL64</accession>
<protein>
    <recommendedName>
        <fullName evidence="4">Pentacotripeptide-repeat region of PRORP domain-containing protein</fullName>
    </recommendedName>
</protein>
<evidence type="ECO:0000313" key="2">
    <source>
        <dbReference type="EMBL" id="TKW25067.1"/>
    </source>
</evidence>
<dbReference type="GO" id="GO:0003729">
    <property type="term" value="F:mRNA binding"/>
    <property type="evidence" value="ECO:0007669"/>
    <property type="project" value="TreeGrafter"/>
</dbReference>
<dbReference type="Gramene" id="TKW25067">
    <property type="protein sequence ID" value="TKW25067"/>
    <property type="gene ID" value="SEVIR_3G092200v2"/>
</dbReference>
<dbReference type="AlphaFoldDB" id="A0A4U6VL64"/>
<proteinExistence type="predicted"/>
<dbReference type="InterPro" id="IPR011990">
    <property type="entry name" value="TPR-like_helical_dom_sf"/>
</dbReference>